<organism evidence="2 3">
    <name type="scientific">Dialister invisus DSM 15470</name>
    <dbReference type="NCBI Taxonomy" id="592028"/>
    <lineage>
        <taxon>Bacteria</taxon>
        <taxon>Bacillati</taxon>
        <taxon>Bacillota</taxon>
        <taxon>Negativicutes</taxon>
        <taxon>Veillonellales</taxon>
        <taxon>Veillonellaceae</taxon>
        <taxon>Dialister</taxon>
    </lineage>
</organism>
<protein>
    <submittedName>
        <fullName evidence="2">Uncharacterized protein</fullName>
    </submittedName>
</protein>
<reference evidence="2" key="1">
    <citation type="submission" date="2009-09" db="EMBL/GenBank/DDBJ databases">
        <authorList>
            <person name="Weinstock G."/>
            <person name="Sodergren E."/>
            <person name="Clifton S."/>
            <person name="Fulton L."/>
            <person name="Fulton B."/>
            <person name="Courtney L."/>
            <person name="Fronick C."/>
            <person name="Harrison M."/>
            <person name="Strong C."/>
            <person name="Farmer C."/>
            <person name="Delahaunty K."/>
            <person name="Markovic C."/>
            <person name="Hall O."/>
            <person name="Minx P."/>
            <person name="Tomlinson C."/>
            <person name="Mitreva M."/>
            <person name="Nelson J."/>
            <person name="Hou S."/>
            <person name="Wollam A."/>
            <person name="Pepin K.H."/>
            <person name="Johnson M."/>
            <person name="Bhonagiri V."/>
            <person name="Nash W.E."/>
            <person name="Warren W."/>
            <person name="Chinwalla A."/>
            <person name="Mardis E.R."/>
            <person name="Wilson R.K."/>
        </authorList>
    </citation>
    <scope>NUCLEOTIDE SEQUENCE [LARGE SCALE GENOMIC DNA]</scope>
    <source>
        <strain evidence="2">DSM 15470</strain>
    </source>
</reference>
<evidence type="ECO:0000313" key="3">
    <source>
        <dbReference type="Proteomes" id="UP000004736"/>
    </source>
</evidence>
<evidence type="ECO:0000313" key="2">
    <source>
        <dbReference type="EMBL" id="EEW96986.1"/>
    </source>
</evidence>
<dbReference type="AlphaFoldDB" id="C9LN51"/>
<feature type="compositionally biased region" description="Basic and acidic residues" evidence="1">
    <location>
        <begin position="30"/>
        <end position="57"/>
    </location>
</feature>
<evidence type="ECO:0000256" key="1">
    <source>
        <dbReference type="SAM" id="MobiDB-lite"/>
    </source>
</evidence>
<feature type="region of interest" description="Disordered" evidence="1">
    <location>
        <begin position="27"/>
        <end position="57"/>
    </location>
</feature>
<keyword evidence="3" id="KW-1185">Reference proteome</keyword>
<name>C9LN51_9FIRM</name>
<comment type="caution">
    <text evidence="2">The sequence shown here is derived from an EMBL/GenBank/DDBJ whole genome shotgun (WGS) entry which is preliminary data.</text>
</comment>
<dbReference type="HOGENOM" id="CLU_2989340_0_0_9"/>
<sequence>MCFCHIFSPSIKKRFFAFPIIHIKTTGNKEAPKNDRKQGSAERYPYSHEDSPRNVSF</sequence>
<proteinExistence type="predicted"/>
<accession>C9LN51</accession>
<gene>
    <name evidence="2" type="ORF">GCWU000321_00965</name>
</gene>
<dbReference type="EMBL" id="ACIM02000001">
    <property type="protein sequence ID" value="EEW96986.1"/>
    <property type="molecule type" value="Genomic_DNA"/>
</dbReference>
<dbReference type="Proteomes" id="UP000004736">
    <property type="component" value="Unassembled WGS sequence"/>
</dbReference>